<evidence type="ECO:0000256" key="1">
    <source>
        <dbReference type="SAM" id="Coils"/>
    </source>
</evidence>
<dbReference type="Proteomes" id="UP000472273">
    <property type="component" value="Unplaced"/>
</dbReference>
<feature type="coiled-coil region" evidence="1">
    <location>
        <begin position="33"/>
        <end position="88"/>
    </location>
</feature>
<dbReference type="Ensembl" id="ENSPTXT00000009720.1">
    <property type="protein sequence ID" value="ENSPTXP00000009399.1"/>
    <property type="gene ID" value="ENSPTXG00000006729.1"/>
</dbReference>
<feature type="coiled-coil region" evidence="1">
    <location>
        <begin position="114"/>
        <end position="145"/>
    </location>
</feature>
<reference evidence="2" key="2">
    <citation type="submission" date="2025-09" db="UniProtKB">
        <authorList>
            <consortium name="Ensembl"/>
        </authorList>
    </citation>
    <scope>IDENTIFICATION</scope>
</reference>
<keyword evidence="3" id="KW-1185">Reference proteome</keyword>
<dbReference type="GeneTree" id="ENSGT00940000155434"/>
<keyword evidence="1" id="KW-0175">Coiled coil</keyword>
<dbReference type="OMA" id="CSHIREI"/>
<protein>
    <submittedName>
        <fullName evidence="2">Uncharacterized protein</fullName>
    </submittedName>
</protein>
<evidence type="ECO:0000313" key="2">
    <source>
        <dbReference type="Ensembl" id="ENSPTXP00000009399.1"/>
    </source>
</evidence>
<name>A0A670YEG0_PSETE</name>
<accession>A0A670YEG0</accession>
<organism evidence="2 3">
    <name type="scientific">Pseudonaja textilis</name>
    <name type="common">Eastern brown snake</name>
    <dbReference type="NCBI Taxonomy" id="8673"/>
    <lineage>
        <taxon>Eukaryota</taxon>
        <taxon>Metazoa</taxon>
        <taxon>Chordata</taxon>
        <taxon>Craniata</taxon>
        <taxon>Vertebrata</taxon>
        <taxon>Euteleostomi</taxon>
        <taxon>Lepidosauria</taxon>
        <taxon>Squamata</taxon>
        <taxon>Bifurcata</taxon>
        <taxon>Unidentata</taxon>
        <taxon>Episquamata</taxon>
        <taxon>Toxicofera</taxon>
        <taxon>Serpentes</taxon>
        <taxon>Colubroidea</taxon>
        <taxon>Elapidae</taxon>
        <taxon>Hydrophiinae</taxon>
        <taxon>Pseudonaja</taxon>
    </lineage>
</organism>
<sequence>MNNVPVSSFSSLQKLQTGIQVAEGNEDHHLQILKEAENILLSKKHDLERLKDQTAVQQQELHLVDRLLDQKRKELRLLQDSIAEKNANFAEALRSGEAEITEKRQLIKEMKAFLEDLSVQKGELNAQLSEKRSQLSLVLQNIRQDETKLQDILELIKKHKTGLLQLR</sequence>
<dbReference type="AlphaFoldDB" id="A0A670YEG0"/>
<proteinExistence type="predicted"/>
<evidence type="ECO:0000313" key="3">
    <source>
        <dbReference type="Proteomes" id="UP000472273"/>
    </source>
</evidence>
<reference evidence="2" key="1">
    <citation type="submission" date="2025-08" db="UniProtKB">
        <authorList>
            <consortium name="Ensembl"/>
        </authorList>
    </citation>
    <scope>IDENTIFICATION</scope>
</reference>